<protein>
    <submittedName>
        <fullName evidence="1">Uncharacterized protein</fullName>
    </submittedName>
</protein>
<proteinExistence type="predicted"/>
<accession>A0A2P2QQ06</accession>
<evidence type="ECO:0000313" key="1">
    <source>
        <dbReference type="EMBL" id="MBX69126.1"/>
    </source>
</evidence>
<organism evidence="1">
    <name type="scientific">Rhizophora mucronata</name>
    <name type="common">Asiatic mangrove</name>
    <dbReference type="NCBI Taxonomy" id="61149"/>
    <lineage>
        <taxon>Eukaryota</taxon>
        <taxon>Viridiplantae</taxon>
        <taxon>Streptophyta</taxon>
        <taxon>Embryophyta</taxon>
        <taxon>Tracheophyta</taxon>
        <taxon>Spermatophyta</taxon>
        <taxon>Magnoliopsida</taxon>
        <taxon>eudicotyledons</taxon>
        <taxon>Gunneridae</taxon>
        <taxon>Pentapetalae</taxon>
        <taxon>rosids</taxon>
        <taxon>fabids</taxon>
        <taxon>Malpighiales</taxon>
        <taxon>Rhizophoraceae</taxon>
        <taxon>Rhizophora</taxon>
    </lineage>
</organism>
<name>A0A2P2QQ06_RHIMU</name>
<dbReference type="AlphaFoldDB" id="A0A2P2QQ06"/>
<reference evidence="1" key="1">
    <citation type="submission" date="2018-02" db="EMBL/GenBank/DDBJ databases">
        <title>Rhizophora mucronata_Transcriptome.</title>
        <authorList>
            <person name="Meera S.P."/>
            <person name="Sreeshan A."/>
            <person name="Augustine A."/>
        </authorList>
    </citation>
    <scope>NUCLEOTIDE SEQUENCE</scope>
    <source>
        <tissue evidence="1">Leaf</tissue>
    </source>
</reference>
<sequence>MVAMAASPAVQSQLFQIEKLKPRKKERKFSSIFINFLDNSIGDTHSGWYKELGFFFLLSLFWLTSVFG</sequence>
<dbReference type="EMBL" id="GGEC01088642">
    <property type="protein sequence ID" value="MBX69126.1"/>
    <property type="molecule type" value="Transcribed_RNA"/>
</dbReference>